<feature type="coiled-coil region" evidence="8">
    <location>
        <begin position="204"/>
        <end position="231"/>
    </location>
</feature>
<evidence type="ECO:0000256" key="1">
    <source>
        <dbReference type="ARBA" id="ARBA00022527"/>
    </source>
</evidence>
<evidence type="ECO:0000256" key="5">
    <source>
        <dbReference type="ARBA" id="ARBA00022777"/>
    </source>
</evidence>
<feature type="binding site" evidence="7">
    <location>
        <position position="199"/>
    </location>
    <ligand>
        <name>ATP</name>
        <dbReference type="ChEBI" id="CHEBI:30616"/>
    </ligand>
</feature>
<evidence type="ECO:0000313" key="12">
    <source>
        <dbReference type="Proteomes" id="UP001215151"/>
    </source>
</evidence>
<dbReference type="Pfam" id="PF00069">
    <property type="entry name" value="Pkinase"/>
    <property type="match status" value="1"/>
</dbReference>
<organism evidence="11 12">
    <name type="scientific">Trametes cubensis</name>
    <dbReference type="NCBI Taxonomy" id="1111947"/>
    <lineage>
        <taxon>Eukaryota</taxon>
        <taxon>Fungi</taxon>
        <taxon>Dikarya</taxon>
        <taxon>Basidiomycota</taxon>
        <taxon>Agaricomycotina</taxon>
        <taxon>Agaricomycetes</taxon>
        <taxon>Polyporales</taxon>
        <taxon>Polyporaceae</taxon>
        <taxon>Trametes</taxon>
    </lineage>
</organism>
<dbReference type="AlphaFoldDB" id="A0AAD7TS70"/>
<dbReference type="PROSITE" id="PS00107">
    <property type="entry name" value="PROTEIN_KINASE_ATP"/>
    <property type="match status" value="1"/>
</dbReference>
<keyword evidence="1" id="KW-0723">Serine/threonine-protein kinase</keyword>
<dbReference type="GO" id="GO:0004674">
    <property type="term" value="F:protein serine/threonine kinase activity"/>
    <property type="evidence" value="ECO:0007669"/>
    <property type="project" value="UniProtKB-KW"/>
</dbReference>
<dbReference type="InterPro" id="IPR017441">
    <property type="entry name" value="Protein_kinase_ATP_BS"/>
</dbReference>
<dbReference type="Gene3D" id="3.30.200.20">
    <property type="entry name" value="Phosphorylase Kinase, domain 1"/>
    <property type="match status" value="1"/>
</dbReference>
<evidence type="ECO:0000256" key="4">
    <source>
        <dbReference type="ARBA" id="ARBA00022741"/>
    </source>
</evidence>
<evidence type="ECO:0000256" key="8">
    <source>
        <dbReference type="SAM" id="Coils"/>
    </source>
</evidence>
<keyword evidence="5" id="KW-0418">Kinase</keyword>
<feature type="compositionally biased region" description="Basic and acidic residues" evidence="9">
    <location>
        <begin position="470"/>
        <end position="493"/>
    </location>
</feature>
<reference evidence="11" key="1">
    <citation type="submission" date="2022-11" db="EMBL/GenBank/DDBJ databases">
        <title>Genome Sequence of Cubamyces cubensis.</title>
        <authorList>
            <person name="Buettner E."/>
        </authorList>
    </citation>
    <scope>NUCLEOTIDE SEQUENCE</scope>
    <source>
        <strain evidence="11">MPL-01</strain>
    </source>
</reference>
<evidence type="ECO:0000259" key="10">
    <source>
        <dbReference type="PROSITE" id="PS50011"/>
    </source>
</evidence>
<dbReference type="PROSITE" id="PS50011">
    <property type="entry name" value="PROTEIN_KINASE_DOM"/>
    <property type="match status" value="1"/>
</dbReference>
<keyword evidence="2" id="KW-0597">Phosphoprotein</keyword>
<dbReference type="InterPro" id="IPR011009">
    <property type="entry name" value="Kinase-like_dom_sf"/>
</dbReference>
<dbReference type="PANTHER" id="PTHR24351">
    <property type="entry name" value="RIBOSOMAL PROTEIN S6 KINASE"/>
    <property type="match status" value="1"/>
</dbReference>
<dbReference type="InterPro" id="IPR000719">
    <property type="entry name" value="Prot_kinase_dom"/>
</dbReference>
<dbReference type="EMBL" id="JAPEVG010000177">
    <property type="protein sequence ID" value="KAJ8474801.1"/>
    <property type="molecule type" value="Genomic_DNA"/>
</dbReference>
<dbReference type="SMART" id="SM00220">
    <property type="entry name" value="S_TKc"/>
    <property type="match status" value="1"/>
</dbReference>
<keyword evidence="12" id="KW-1185">Reference proteome</keyword>
<protein>
    <recommendedName>
        <fullName evidence="10">Protein kinase domain-containing protein</fullName>
    </recommendedName>
</protein>
<feature type="domain" description="Protein kinase" evidence="10">
    <location>
        <begin position="164"/>
        <end position="525"/>
    </location>
</feature>
<feature type="region of interest" description="Disordered" evidence="9">
    <location>
        <begin position="469"/>
        <end position="493"/>
    </location>
</feature>
<keyword evidence="3" id="KW-0808">Transferase</keyword>
<keyword evidence="6 7" id="KW-0067">ATP-binding</keyword>
<dbReference type="Proteomes" id="UP001215151">
    <property type="component" value="Unassembled WGS sequence"/>
</dbReference>
<evidence type="ECO:0000256" key="9">
    <source>
        <dbReference type="SAM" id="MobiDB-lite"/>
    </source>
</evidence>
<feature type="region of interest" description="Disordered" evidence="9">
    <location>
        <begin position="554"/>
        <end position="579"/>
    </location>
</feature>
<dbReference type="InterPro" id="IPR008271">
    <property type="entry name" value="Ser/Thr_kinase_AS"/>
</dbReference>
<dbReference type="SUPFAM" id="SSF56112">
    <property type="entry name" value="Protein kinase-like (PK-like)"/>
    <property type="match status" value="1"/>
</dbReference>
<evidence type="ECO:0000313" key="11">
    <source>
        <dbReference type="EMBL" id="KAJ8474801.1"/>
    </source>
</evidence>
<evidence type="ECO:0000256" key="2">
    <source>
        <dbReference type="ARBA" id="ARBA00022553"/>
    </source>
</evidence>
<evidence type="ECO:0000256" key="7">
    <source>
        <dbReference type="PROSITE-ProRule" id="PRU10141"/>
    </source>
</evidence>
<dbReference type="GO" id="GO:0005524">
    <property type="term" value="F:ATP binding"/>
    <property type="evidence" value="ECO:0007669"/>
    <property type="project" value="UniProtKB-UniRule"/>
</dbReference>
<dbReference type="Gene3D" id="1.10.510.10">
    <property type="entry name" value="Transferase(Phosphotransferase) domain 1"/>
    <property type="match status" value="1"/>
</dbReference>
<gene>
    <name evidence="11" type="ORF">ONZ51_g6983</name>
</gene>
<keyword evidence="8" id="KW-0175">Coiled coil</keyword>
<dbReference type="PROSITE" id="PS00108">
    <property type="entry name" value="PROTEIN_KINASE_ST"/>
    <property type="match status" value="1"/>
</dbReference>
<evidence type="ECO:0000256" key="6">
    <source>
        <dbReference type="ARBA" id="ARBA00022840"/>
    </source>
</evidence>
<sequence length="757" mass="83490">MYSGRLPTTGYTNQKLLPLLKPHTPWLSHVDSLHSWDARDARDCDNHSISTCPTALPSSTPVFDIALNVPTIVVEDFTSKDTHSAVGYLSCMPLSTSGPRIAPLARSESSSDDFRTSCSLRVPYGTWSDENTLVTSYGGQRPWLDLDDSYSLSGTSGATSISELLILGTLGRGGYGKVLLAERCFSGTVNLHSTQVAVKVLSKKHMAQDDVQELKTEMQILRQLAREASTDPEHGAASFVQNMQSVFQTKEHVFITIDHHCAPLSHPYFRRTLRLRFPCPMSPQPGPFPASLSLPIAFPSSTSISTPYEDALSALRLLSAELVLGLQFLHSQGIIHQDIKPANILISADGHAVITDFGSSRLMPRLQEMNADRLSYHANDPDFLSDVQFYPPSETCSAHYGPIVLAPDDQVSFTRRYAAPELLGAHAPAEQGAHDLAQDRDVLVYDERVDFYSLGAMLRELAIGDSIDDSDAKRQDGWERASDGQKARSSELELSPEFRHFTDQLLAADPVERLHGPDVKEHVFFDPINELWDDIAKRRYPPFTDVVWQEPDEDTTLDRRAYSGPADSQDSLASKTQPWKESQLADIPFDSSMTAPSCVEVAMPSPSELAQRPLFLSTAIKDLAAFALPRTSAKHTCQPTSFDGQNRARVLRRRPRVYDLRQAFLFGPDASMPAHDVKTGSPRASVAVMRAADAKPRAPASAFPWSFEHQITIALLATMAPTNRHAPHTTLASSPGRADGVSKVKGLWHKLKMKRSE</sequence>
<accession>A0AAD7TS70</accession>
<keyword evidence="4 7" id="KW-0547">Nucleotide-binding</keyword>
<name>A0AAD7TS70_9APHY</name>
<evidence type="ECO:0000256" key="3">
    <source>
        <dbReference type="ARBA" id="ARBA00022679"/>
    </source>
</evidence>
<feature type="compositionally biased region" description="Polar residues" evidence="9">
    <location>
        <begin position="566"/>
        <end position="579"/>
    </location>
</feature>
<proteinExistence type="predicted"/>
<comment type="caution">
    <text evidence="11">The sequence shown here is derived from an EMBL/GenBank/DDBJ whole genome shotgun (WGS) entry which is preliminary data.</text>
</comment>